<comment type="caution">
    <text evidence="3">The sequence shown here is derived from an EMBL/GenBank/DDBJ whole genome shotgun (WGS) entry which is preliminary data.</text>
</comment>
<dbReference type="InterPro" id="IPR031989">
    <property type="entry name" value="DUF5067"/>
</dbReference>
<name>A0A9D1U6P3_9LACO</name>
<protein>
    <submittedName>
        <fullName evidence="3">DUF5067 domain-containing protein</fullName>
    </submittedName>
</protein>
<evidence type="ECO:0000256" key="1">
    <source>
        <dbReference type="ARBA" id="ARBA00022729"/>
    </source>
</evidence>
<evidence type="ECO:0000313" key="3">
    <source>
        <dbReference type="EMBL" id="HIW72674.1"/>
    </source>
</evidence>
<feature type="domain" description="DUF5067" evidence="2">
    <location>
        <begin position="121"/>
        <end position="247"/>
    </location>
</feature>
<organism evidence="3 4">
    <name type="scientific">Candidatus Levilactobacillus faecigallinarum</name>
    <dbReference type="NCBI Taxonomy" id="2838638"/>
    <lineage>
        <taxon>Bacteria</taxon>
        <taxon>Bacillati</taxon>
        <taxon>Bacillota</taxon>
        <taxon>Bacilli</taxon>
        <taxon>Lactobacillales</taxon>
        <taxon>Lactobacillaceae</taxon>
        <taxon>Levilactobacillus</taxon>
    </lineage>
</organism>
<gene>
    <name evidence="3" type="ORF">H9875_08635</name>
</gene>
<reference evidence="3" key="1">
    <citation type="journal article" date="2021" name="PeerJ">
        <title>Extensive microbial diversity within the chicken gut microbiome revealed by metagenomics and culture.</title>
        <authorList>
            <person name="Gilroy R."/>
            <person name="Ravi A."/>
            <person name="Getino M."/>
            <person name="Pursley I."/>
            <person name="Horton D.L."/>
            <person name="Alikhan N.F."/>
            <person name="Baker D."/>
            <person name="Gharbi K."/>
            <person name="Hall N."/>
            <person name="Watson M."/>
            <person name="Adriaenssens E.M."/>
            <person name="Foster-Nyarko E."/>
            <person name="Jarju S."/>
            <person name="Secka A."/>
            <person name="Antonio M."/>
            <person name="Oren A."/>
            <person name="Chaudhuri R.R."/>
            <person name="La Ragione R."/>
            <person name="Hildebrand F."/>
            <person name="Pallen M.J."/>
        </authorList>
    </citation>
    <scope>NUCLEOTIDE SEQUENCE</scope>
    <source>
        <strain evidence="3">CHK173-259</strain>
    </source>
</reference>
<reference evidence="3" key="2">
    <citation type="submission" date="2021-04" db="EMBL/GenBank/DDBJ databases">
        <authorList>
            <person name="Gilroy R."/>
        </authorList>
    </citation>
    <scope>NUCLEOTIDE SEQUENCE</scope>
    <source>
        <strain evidence="3">CHK173-259</strain>
    </source>
</reference>
<dbReference type="Proteomes" id="UP000886822">
    <property type="component" value="Unassembled WGS sequence"/>
</dbReference>
<dbReference type="Gene3D" id="2.60.40.1240">
    <property type="match status" value="1"/>
</dbReference>
<sequence length="262" mass="28810">MKHRFITTLVLTGMVFGSLIPATSVSAKKHSLKNQHLSGLKFSNSQLKGNGTKGAKISVYHGSKKLGSAKIKRSSFTFKWSKLRTVKNNWHLTVVSRKNGYKLKKASVTAKAFKSNKTAINSKVTTPKSEYLNGTTFVTKEGTLTLHSSVRESDGMDGENILIFLTYTNTTKKSQDLSSIVYYDLVPKQNLGSVTKELEISSVDEDSAYYNKAQVIDSEETVNPGATVSTVAAWTLSKRSAPVKVTLQTPQRVRSFGTITFN</sequence>
<evidence type="ECO:0000259" key="2">
    <source>
        <dbReference type="Pfam" id="PF16729"/>
    </source>
</evidence>
<accession>A0A9D1U6P3</accession>
<keyword evidence="1" id="KW-0732">Signal</keyword>
<dbReference type="AlphaFoldDB" id="A0A9D1U6P3"/>
<dbReference type="Pfam" id="PF16729">
    <property type="entry name" value="DUF5067"/>
    <property type="match status" value="1"/>
</dbReference>
<dbReference type="InterPro" id="IPR029050">
    <property type="entry name" value="Immunoprotect_excell_Ig-like"/>
</dbReference>
<dbReference type="EMBL" id="DXGJ01000065">
    <property type="protein sequence ID" value="HIW72674.1"/>
    <property type="molecule type" value="Genomic_DNA"/>
</dbReference>
<proteinExistence type="predicted"/>
<evidence type="ECO:0000313" key="4">
    <source>
        <dbReference type="Proteomes" id="UP000886822"/>
    </source>
</evidence>